<dbReference type="EMBL" id="CAAALY010275297">
    <property type="protein sequence ID" value="VEL42590.1"/>
    <property type="molecule type" value="Genomic_DNA"/>
</dbReference>
<keyword evidence="3" id="KW-1185">Reference proteome</keyword>
<gene>
    <name evidence="2" type="ORF">PXEA_LOCUS36030</name>
</gene>
<keyword evidence="1" id="KW-0812">Transmembrane</keyword>
<keyword evidence="1" id="KW-1133">Transmembrane helix</keyword>
<keyword evidence="1" id="KW-0472">Membrane</keyword>
<sequence length="177" mass="18891">MVIRTAHCPYLSVFFWFLSTSGALFALQLFLSLSHTHSLFPVPEAIPYDGYEGVSDTQRSACRAFGHSAPSPASAGRQGWFVVRVPARADTGNCRLGLAGVSSGSSRSRNDPQACQTVGRTVWPFGGGDCRRGDWGSCLVHAPPSASLSLGHSPIVFDESRPRVGKSNLPAKTAIQD</sequence>
<dbReference type="Proteomes" id="UP000784294">
    <property type="component" value="Unassembled WGS sequence"/>
</dbReference>
<comment type="caution">
    <text evidence="2">The sequence shown here is derived from an EMBL/GenBank/DDBJ whole genome shotgun (WGS) entry which is preliminary data.</text>
</comment>
<proteinExistence type="predicted"/>
<accession>A0A448XQR9</accession>
<evidence type="ECO:0000256" key="1">
    <source>
        <dbReference type="SAM" id="Phobius"/>
    </source>
</evidence>
<protein>
    <submittedName>
        <fullName evidence="2">Uncharacterized protein</fullName>
    </submittedName>
</protein>
<organism evidence="2 3">
    <name type="scientific">Protopolystoma xenopodis</name>
    <dbReference type="NCBI Taxonomy" id="117903"/>
    <lineage>
        <taxon>Eukaryota</taxon>
        <taxon>Metazoa</taxon>
        <taxon>Spiralia</taxon>
        <taxon>Lophotrochozoa</taxon>
        <taxon>Platyhelminthes</taxon>
        <taxon>Monogenea</taxon>
        <taxon>Polyopisthocotylea</taxon>
        <taxon>Polystomatidea</taxon>
        <taxon>Polystomatidae</taxon>
        <taxon>Protopolystoma</taxon>
    </lineage>
</organism>
<feature type="transmembrane region" description="Helical" evidence="1">
    <location>
        <begin position="12"/>
        <end position="31"/>
    </location>
</feature>
<name>A0A448XQR9_9PLAT</name>
<evidence type="ECO:0000313" key="3">
    <source>
        <dbReference type="Proteomes" id="UP000784294"/>
    </source>
</evidence>
<dbReference type="AlphaFoldDB" id="A0A448XQR9"/>
<evidence type="ECO:0000313" key="2">
    <source>
        <dbReference type="EMBL" id="VEL42590.1"/>
    </source>
</evidence>
<reference evidence="2" key="1">
    <citation type="submission" date="2018-11" db="EMBL/GenBank/DDBJ databases">
        <authorList>
            <consortium name="Pathogen Informatics"/>
        </authorList>
    </citation>
    <scope>NUCLEOTIDE SEQUENCE</scope>
</reference>